<reference evidence="1" key="1">
    <citation type="submission" date="2014-12" db="EMBL/GenBank/DDBJ databases">
        <authorList>
            <person name="Hall J."/>
        </authorList>
    </citation>
    <scope>NUCLEOTIDE SEQUENCE [LARGE SCALE GENOMIC DNA]</scope>
    <source>
        <strain evidence="1">SBW25</strain>
        <plasmid evidence="1">pQBR57</plasmid>
    </source>
</reference>
<dbReference type="RefSeq" id="WP_192963427.1">
    <property type="nucleotide sequence ID" value="NZ_LN713926.1"/>
</dbReference>
<reference evidence="1" key="2">
    <citation type="submission" date="2015-06" db="EMBL/GenBank/DDBJ databases">
        <title>Environmentally co-occuring mercury resistance plasmids are genetically and phenotypically diverse and confer variable context-dependent fitness effects.</title>
        <authorList>
            <person name="Hall J.P.J."/>
            <person name="Harrison E."/>
            <person name="Lilley A.K."/>
            <person name="Paterson S."/>
            <person name="Spiers A.J."/>
            <person name="Brockhurst M.A."/>
        </authorList>
    </citation>
    <scope>NUCLEOTIDE SEQUENCE [LARGE SCALE GENOMIC DNA]</scope>
    <source>
        <strain evidence="1">SBW25</strain>
        <plasmid evidence="1">pQBR57</plasmid>
    </source>
</reference>
<protein>
    <submittedName>
        <fullName evidence="1">Uncharacterized protein</fullName>
    </submittedName>
</protein>
<dbReference type="EMBL" id="LN713926">
    <property type="protein sequence ID" value="CEK42260.1"/>
    <property type="molecule type" value="Genomic_DNA"/>
</dbReference>
<keyword evidence="1" id="KW-0614">Plasmid</keyword>
<evidence type="ECO:0000313" key="1">
    <source>
        <dbReference type="EMBL" id="CEK42260.1"/>
    </source>
</evidence>
<geneLocation type="plasmid" evidence="1">
    <name>pQBR57</name>
</geneLocation>
<organism evidence="1">
    <name type="scientific">Pseudomonas fluorescens (strain SBW25)</name>
    <dbReference type="NCBI Taxonomy" id="216595"/>
    <lineage>
        <taxon>Bacteria</taxon>
        <taxon>Pseudomonadati</taxon>
        <taxon>Pseudomonadota</taxon>
        <taxon>Gammaproteobacteria</taxon>
        <taxon>Pseudomonadales</taxon>
        <taxon>Pseudomonadaceae</taxon>
        <taxon>Pseudomonas</taxon>
    </lineage>
</organism>
<accession>A0A0G4E4V1</accession>
<gene>
    <name evidence="1" type="ORF">PQBR57_0307</name>
</gene>
<sequence length="67" mass="7310">MFYNTLKIAYEAGKIRVGLQAFGGNDRVTIDAKGLIGFKAAFLTSAERKKLAELSQSEAMAVRARKS</sequence>
<name>A0A0G4E4V1_PSEFS</name>
<dbReference type="AlphaFoldDB" id="A0A0G4E4V1"/>
<proteinExistence type="predicted"/>